<keyword evidence="3" id="KW-1185">Reference proteome</keyword>
<comment type="caution">
    <text evidence="2">The sequence shown here is derived from an EMBL/GenBank/DDBJ whole genome shotgun (WGS) entry which is preliminary data.</text>
</comment>
<dbReference type="InterPro" id="IPR027417">
    <property type="entry name" value="P-loop_NTPase"/>
</dbReference>
<dbReference type="PRINTS" id="PR00364">
    <property type="entry name" value="DISEASERSIST"/>
</dbReference>
<dbReference type="SUPFAM" id="SSF52540">
    <property type="entry name" value="P-loop containing nucleoside triphosphate hydrolases"/>
    <property type="match status" value="1"/>
</dbReference>
<gene>
    <name evidence="2" type="ORF">BC793_110290</name>
</gene>
<proteinExistence type="predicted"/>
<evidence type="ECO:0000313" key="2">
    <source>
        <dbReference type="EMBL" id="PWK46296.1"/>
    </source>
</evidence>
<dbReference type="Proteomes" id="UP000245697">
    <property type="component" value="Unassembled WGS sequence"/>
</dbReference>
<accession>A0A316FF55</accession>
<protein>
    <submittedName>
        <fullName evidence="2">AAA ATPase-like protein</fullName>
    </submittedName>
</protein>
<name>A0A316FF55_9ACTN</name>
<dbReference type="Pfam" id="PF13191">
    <property type="entry name" value="AAA_16"/>
    <property type="match status" value="1"/>
</dbReference>
<dbReference type="Gene3D" id="3.40.50.300">
    <property type="entry name" value="P-loop containing nucleotide triphosphate hydrolases"/>
    <property type="match status" value="1"/>
</dbReference>
<organism evidence="2 3">
    <name type="scientific">Actinoplanes xinjiangensis</name>
    <dbReference type="NCBI Taxonomy" id="512350"/>
    <lineage>
        <taxon>Bacteria</taxon>
        <taxon>Bacillati</taxon>
        <taxon>Actinomycetota</taxon>
        <taxon>Actinomycetes</taxon>
        <taxon>Micromonosporales</taxon>
        <taxon>Micromonosporaceae</taxon>
        <taxon>Actinoplanes</taxon>
    </lineage>
</organism>
<dbReference type="RefSeq" id="WP_109595781.1">
    <property type="nucleotide sequence ID" value="NZ_BONA01000053.1"/>
</dbReference>
<evidence type="ECO:0000259" key="1">
    <source>
        <dbReference type="Pfam" id="PF13191"/>
    </source>
</evidence>
<sequence length="631" mass="68962">MTTRLSRARETAFVGRAPELEKFRAAVEGEPDAPVVLFVHGMGGVGKTTLLHRFAAEAERAHRCVVRIDGRSIEPSPAAFRAAAAPACRPNAVLLVDGFEHCQGLEGWLRDQFLPSLPEETVVVVAGRRPPGADWLGDPGWDGALATVPLSLLDEETAVEMLRRRGVDEATSMRIVAFAGGLPLALSLSSSVAAGPEPATAPWTPGPDVLAGLVTRLIGELPSARHRTALETAAHVFATTERLLGAVLGEEHAAAMFAWLRELSFAEWSSHGLTLHELVADALDRDLRWRNPQGYEQMHRAVVTHLLDRARTASPADATAATRALFHLKRHGPMRRYFETIRHEGEVYESPLRPQDHPVVLDLMARAEGATSARVAGHWLRHRPDDFRVYRDARTDAAVGFMLCLRLTGQRECAPDPVAEMCWQWITRVGPLRAGQRIMILRFAVAVDERGTAASINGGVPNVDLTAQLRVVRSWIREAQVAASFVVTPDPRIWSPLMEVDGHRRITEVAQPPGRPVTVFGHDWRAEPVEAWAQRALAAQPMDPADADVTAAAPAIGRDAFDRAVREALRHLHDPVALGASPLLTSGRMRAGEGTASAVALRNAVFTAVREIFDEPRHAQQYRALAVTYLE</sequence>
<reference evidence="2 3" key="1">
    <citation type="submission" date="2018-05" db="EMBL/GenBank/DDBJ databases">
        <title>Genomic Encyclopedia of Archaeal and Bacterial Type Strains, Phase II (KMG-II): from individual species to whole genera.</title>
        <authorList>
            <person name="Goeker M."/>
        </authorList>
    </citation>
    <scope>NUCLEOTIDE SEQUENCE [LARGE SCALE GENOMIC DNA]</scope>
    <source>
        <strain evidence="2 3">DSM 45184</strain>
    </source>
</reference>
<dbReference type="AlphaFoldDB" id="A0A316FF55"/>
<dbReference type="InterPro" id="IPR041664">
    <property type="entry name" value="AAA_16"/>
</dbReference>
<feature type="domain" description="Orc1-like AAA ATPase" evidence="1">
    <location>
        <begin position="13"/>
        <end position="73"/>
    </location>
</feature>
<evidence type="ECO:0000313" key="3">
    <source>
        <dbReference type="Proteomes" id="UP000245697"/>
    </source>
</evidence>
<dbReference type="EMBL" id="QGGR01000010">
    <property type="protein sequence ID" value="PWK46296.1"/>
    <property type="molecule type" value="Genomic_DNA"/>
</dbReference>